<keyword evidence="1" id="KW-0472">Membrane</keyword>
<feature type="transmembrane region" description="Helical" evidence="1">
    <location>
        <begin position="12"/>
        <end position="28"/>
    </location>
</feature>
<proteinExistence type="predicted"/>
<sequence>MLSKGLRKHASNPVIGLFPFILFIILHTMNVKEQFALCAGFALAFFGELFFRMYYKSRAFSATFYISGISILISLAVWLVIHPYVEKPNTYIVICEVIIICLFMLLRASKTYMAAHFFRQKNLIQKALLNEFYDSATLIQYGLTLHVFGIMLYRQFTVSSQNVHISEVIIFSILPILIILSIGVYQVLKISNLVARLRKEEWIPIVTEKGEVTGKIAKNVSINMKNKFLHPVVRVALISNSKVYLQERPLNDILNPGKLDYPFEKYMLFNHEINLAARNSIRKMVGDEIEFSIKFLLKYVFENEDTRRLIFLFTANIDDEDLIKRNGKMNGKFWTIKQLENGFADEIFSECFELEFEYLKNMVLVPSDIFVQPKASVN</sequence>
<protein>
    <submittedName>
        <fullName evidence="2">Uncharacterized protein</fullName>
    </submittedName>
</protein>
<keyword evidence="1" id="KW-1133">Transmembrane helix</keyword>
<organism evidence="2">
    <name type="scientific">uncultured Dysgonomonas sp</name>
    <dbReference type="NCBI Taxonomy" id="206096"/>
    <lineage>
        <taxon>Bacteria</taxon>
        <taxon>Pseudomonadati</taxon>
        <taxon>Bacteroidota</taxon>
        <taxon>Bacteroidia</taxon>
        <taxon>Bacteroidales</taxon>
        <taxon>Dysgonomonadaceae</taxon>
        <taxon>Dysgonomonas</taxon>
        <taxon>environmental samples</taxon>
    </lineage>
</organism>
<gene>
    <name evidence="2" type="ORF">KL86DYS1_20103</name>
</gene>
<feature type="transmembrane region" description="Helical" evidence="1">
    <location>
        <begin position="138"/>
        <end position="156"/>
    </location>
</feature>
<feature type="transmembrane region" description="Helical" evidence="1">
    <location>
        <begin position="91"/>
        <end position="109"/>
    </location>
</feature>
<keyword evidence="1" id="KW-0812">Transmembrane</keyword>
<evidence type="ECO:0000256" key="1">
    <source>
        <dbReference type="SAM" id="Phobius"/>
    </source>
</evidence>
<dbReference type="RefSeq" id="WP_296941238.1">
    <property type="nucleotide sequence ID" value="NZ_LT599032.1"/>
</dbReference>
<dbReference type="AlphaFoldDB" id="A0A212JKX9"/>
<dbReference type="EMBL" id="FLUM01000002">
    <property type="protein sequence ID" value="SBW00099.1"/>
    <property type="molecule type" value="Genomic_DNA"/>
</dbReference>
<feature type="transmembrane region" description="Helical" evidence="1">
    <location>
        <begin position="63"/>
        <end position="85"/>
    </location>
</feature>
<feature type="transmembrane region" description="Helical" evidence="1">
    <location>
        <begin position="168"/>
        <end position="188"/>
    </location>
</feature>
<name>A0A212JKX9_9BACT</name>
<evidence type="ECO:0000313" key="2">
    <source>
        <dbReference type="EMBL" id="SBW00099.1"/>
    </source>
</evidence>
<feature type="transmembrane region" description="Helical" evidence="1">
    <location>
        <begin position="34"/>
        <end position="51"/>
    </location>
</feature>
<accession>A0A212JKX9</accession>
<reference evidence="2" key="1">
    <citation type="submission" date="2016-04" db="EMBL/GenBank/DDBJ databases">
        <authorList>
            <person name="Evans L.H."/>
            <person name="Alamgir A."/>
            <person name="Owens N."/>
            <person name="Weber N.D."/>
            <person name="Virtaneva K."/>
            <person name="Barbian K."/>
            <person name="Babar A."/>
            <person name="Rosenke K."/>
        </authorList>
    </citation>
    <scope>NUCLEOTIDE SEQUENCE</scope>
    <source>
        <strain evidence="2">86-1</strain>
    </source>
</reference>
<dbReference type="Gene3D" id="3.90.79.10">
    <property type="entry name" value="Nucleoside Triphosphate Pyrophosphohydrolase"/>
    <property type="match status" value="1"/>
</dbReference>